<evidence type="ECO:0000256" key="3">
    <source>
        <dbReference type="ARBA" id="ARBA00038458"/>
    </source>
</evidence>
<gene>
    <name evidence="5" type="ORF">CANARDRAFT_23414</name>
</gene>
<reference evidence="6" key="1">
    <citation type="submission" date="2016-04" db="EMBL/GenBank/DDBJ databases">
        <title>Comparative genomics of biotechnologically important yeasts.</title>
        <authorList>
            <consortium name="DOE Joint Genome Institute"/>
            <person name="Riley R."/>
            <person name="Haridas S."/>
            <person name="Wolfe K.H."/>
            <person name="Lopes M.R."/>
            <person name="Hittinger C.T."/>
            <person name="Goker M."/>
            <person name="Salamov A."/>
            <person name="Wisecaver J."/>
            <person name="Long T.M."/>
            <person name="Aerts A.L."/>
            <person name="Barry K."/>
            <person name="Choi C."/>
            <person name="Clum A."/>
            <person name="Coughlan A.Y."/>
            <person name="Deshpande S."/>
            <person name="Douglass A.P."/>
            <person name="Hanson S.J."/>
            <person name="Klenk H.-P."/>
            <person name="Labutti K."/>
            <person name="Lapidus A."/>
            <person name="Lindquist E."/>
            <person name="Lipzen A."/>
            <person name="Meier-Kolthoff J.P."/>
            <person name="Ohm R.A."/>
            <person name="Otillar R.P."/>
            <person name="Pangilinan J."/>
            <person name="Peng Y."/>
            <person name="Rokas A."/>
            <person name="Rosa C.A."/>
            <person name="Scheuner C."/>
            <person name="Sibirny A.A."/>
            <person name="Slot J.C."/>
            <person name="Stielow J.B."/>
            <person name="Sun H."/>
            <person name="Kurtzman C.P."/>
            <person name="Blackwell M."/>
            <person name="Grigoriev I.V."/>
            <person name="Jeffries T.W."/>
        </authorList>
    </citation>
    <scope>NUCLEOTIDE SEQUENCE [LARGE SCALE GENOMIC DNA]</scope>
    <source>
        <strain evidence="6">NRRL YB-2248</strain>
    </source>
</reference>
<dbReference type="AlphaFoldDB" id="A0A1E4T0R0"/>
<dbReference type="GO" id="GO:0032991">
    <property type="term" value="C:protein-containing complex"/>
    <property type="evidence" value="ECO:0007669"/>
    <property type="project" value="TreeGrafter"/>
</dbReference>
<dbReference type="SUPFAM" id="SSF53335">
    <property type="entry name" value="S-adenosyl-L-methionine-dependent methyltransferases"/>
    <property type="match status" value="1"/>
</dbReference>
<sequence length="297" mass="33654">MITIDKSKLDVIEKDLIYEHLSDLYSTRAPPPNRGLGYISRASALPISVGTIFELQVEQSVSLFNDSNNNNGSTTGWLTWSISPLMVEWLLECEPNNPFYNKFEKSTVVELGSGISGLLGCTLALKCSKFICTDQAPLLKLLKRNIFNNVSNIGSTTIIELNNHDDKKKPLGKLNKIKKTKQDIPMVEVVEYDWEETYNDEILRLLDNDYPDFLITCDTVYNPYLIPHLVNAMDNLSNRATHVIVGLQLREESLLQTFLEEATEKFEVYSVNDDILSDELRQGYGVYYLTKKGNDPA</sequence>
<comment type="similarity">
    <text evidence="3">Belongs to the class I-like SAM-binding methyltransferase superfamily. RKM5 family.</text>
</comment>
<evidence type="ECO:0000313" key="6">
    <source>
        <dbReference type="Proteomes" id="UP000094801"/>
    </source>
</evidence>
<dbReference type="InterPro" id="IPR019410">
    <property type="entry name" value="Methyltransf_16"/>
</dbReference>
<dbReference type="Pfam" id="PF10294">
    <property type="entry name" value="Methyltransf_16"/>
    <property type="match status" value="2"/>
</dbReference>
<dbReference type="PANTHER" id="PTHR14614">
    <property type="entry name" value="HEPATOCELLULAR CARCINOMA-ASSOCIATED ANTIGEN"/>
    <property type="match status" value="1"/>
</dbReference>
<dbReference type="GO" id="GO:0032259">
    <property type="term" value="P:methylation"/>
    <property type="evidence" value="ECO:0007669"/>
    <property type="project" value="UniProtKB-KW"/>
</dbReference>
<evidence type="ECO:0000256" key="2">
    <source>
        <dbReference type="ARBA" id="ARBA00022691"/>
    </source>
</evidence>
<organism evidence="5 6">
    <name type="scientific">[Candida] arabinofermentans NRRL YB-2248</name>
    <dbReference type="NCBI Taxonomy" id="983967"/>
    <lineage>
        <taxon>Eukaryota</taxon>
        <taxon>Fungi</taxon>
        <taxon>Dikarya</taxon>
        <taxon>Ascomycota</taxon>
        <taxon>Saccharomycotina</taxon>
        <taxon>Pichiomycetes</taxon>
        <taxon>Pichiales</taxon>
        <taxon>Pichiaceae</taxon>
        <taxon>Ogataea</taxon>
        <taxon>Ogataea/Candida clade</taxon>
    </lineage>
</organism>
<dbReference type="PANTHER" id="PTHR14614:SF109">
    <property type="entry name" value="RIBOSOMAL LYSINE N-METHYLTRANSFERASE 5"/>
    <property type="match status" value="1"/>
</dbReference>
<evidence type="ECO:0000313" key="5">
    <source>
        <dbReference type="EMBL" id="ODV85345.1"/>
    </source>
</evidence>
<keyword evidence="1" id="KW-0489">Methyltransferase</keyword>
<accession>A0A1E4T0R0</accession>
<dbReference type="EMBL" id="KV453853">
    <property type="protein sequence ID" value="ODV85345.1"/>
    <property type="molecule type" value="Genomic_DNA"/>
</dbReference>
<name>A0A1E4T0R0_9ASCO</name>
<keyword evidence="2" id="KW-0949">S-adenosyl-L-methionine</keyword>
<dbReference type="InterPro" id="IPR029063">
    <property type="entry name" value="SAM-dependent_MTases_sf"/>
</dbReference>
<keyword evidence="6" id="KW-1185">Reference proteome</keyword>
<dbReference type="GO" id="GO:0005829">
    <property type="term" value="C:cytosol"/>
    <property type="evidence" value="ECO:0007669"/>
    <property type="project" value="TreeGrafter"/>
</dbReference>
<dbReference type="GO" id="GO:0008757">
    <property type="term" value="F:S-adenosylmethionine-dependent methyltransferase activity"/>
    <property type="evidence" value="ECO:0007669"/>
    <property type="project" value="UniProtKB-ARBA"/>
</dbReference>
<proteinExistence type="inferred from homology"/>
<protein>
    <recommendedName>
        <fullName evidence="4">Ribosomal lysine N-methyltransferase 5</fullName>
    </recommendedName>
</protein>
<keyword evidence="1" id="KW-0808">Transferase</keyword>
<evidence type="ECO:0000256" key="4">
    <source>
        <dbReference type="ARBA" id="ARBA00039932"/>
    </source>
</evidence>
<evidence type="ECO:0000256" key="1">
    <source>
        <dbReference type="ARBA" id="ARBA00022603"/>
    </source>
</evidence>
<dbReference type="Gene3D" id="3.40.50.150">
    <property type="entry name" value="Vaccinia Virus protein VP39"/>
    <property type="match status" value="1"/>
</dbReference>
<dbReference type="STRING" id="983967.A0A1E4T0R0"/>
<dbReference type="Proteomes" id="UP000094801">
    <property type="component" value="Unassembled WGS sequence"/>
</dbReference>
<dbReference type="OrthoDB" id="2529286at2759"/>